<sequence length="46" mass="5482">MSVEYIIAFYMLVCVMMTVFNFGFLFYEKAHSKRFEKKMAKMAVSL</sequence>
<evidence type="ECO:0000256" key="1">
    <source>
        <dbReference type="SAM" id="Phobius"/>
    </source>
</evidence>
<evidence type="ECO:0000313" key="3">
    <source>
        <dbReference type="Proteomes" id="UP000824261"/>
    </source>
</evidence>
<comment type="caution">
    <text evidence="2">The sequence shown here is derived from an EMBL/GenBank/DDBJ whole genome shotgun (WGS) entry which is preliminary data.</text>
</comment>
<proteinExistence type="predicted"/>
<dbReference type="EMBL" id="DVGB01000085">
    <property type="protein sequence ID" value="HIR01958.1"/>
    <property type="molecule type" value="Genomic_DNA"/>
</dbReference>
<organism evidence="2 3">
    <name type="scientific">Candidatus Aveggerthella stercoripullorum</name>
    <dbReference type="NCBI Taxonomy" id="2840688"/>
    <lineage>
        <taxon>Bacteria</taxon>
        <taxon>Bacillati</taxon>
        <taxon>Actinomycetota</taxon>
        <taxon>Coriobacteriia</taxon>
        <taxon>Eggerthellales</taxon>
        <taxon>Eggerthellaceae</taxon>
        <taxon>Eggerthellaceae incertae sedis</taxon>
        <taxon>Candidatus Aveggerthella</taxon>
    </lineage>
</organism>
<reference evidence="2" key="2">
    <citation type="journal article" date="2021" name="PeerJ">
        <title>Extensive microbial diversity within the chicken gut microbiome revealed by metagenomics and culture.</title>
        <authorList>
            <person name="Gilroy R."/>
            <person name="Ravi A."/>
            <person name="Getino M."/>
            <person name="Pursley I."/>
            <person name="Horton D.L."/>
            <person name="Alikhan N.F."/>
            <person name="Baker D."/>
            <person name="Gharbi K."/>
            <person name="Hall N."/>
            <person name="Watson M."/>
            <person name="Adriaenssens E.M."/>
            <person name="Foster-Nyarko E."/>
            <person name="Jarju S."/>
            <person name="Secka A."/>
            <person name="Antonio M."/>
            <person name="Oren A."/>
            <person name="Chaudhuri R.R."/>
            <person name="La Ragione R."/>
            <person name="Hildebrand F."/>
            <person name="Pallen M.J."/>
        </authorList>
    </citation>
    <scope>NUCLEOTIDE SEQUENCE</scope>
    <source>
        <strain evidence="2">ChiGjej1B1-2707</strain>
    </source>
</reference>
<keyword evidence="1" id="KW-0472">Membrane</keyword>
<keyword evidence="1" id="KW-0812">Transmembrane</keyword>
<dbReference type="AlphaFoldDB" id="A0A9D1A1L1"/>
<protein>
    <submittedName>
        <fullName evidence="2">Uncharacterized protein</fullName>
    </submittedName>
</protein>
<dbReference type="Proteomes" id="UP000824261">
    <property type="component" value="Unassembled WGS sequence"/>
</dbReference>
<feature type="non-terminal residue" evidence="2">
    <location>
        <position position="46"/>
    </location>
</feature>
<evidence type="ECO:0000313" key="2">
    <source>
        <dbReference type="EMBL" id="HIR01958.1"/>
    </source>
</evidence>
<accession>A0A9D1A1L1</accession>
<gene>
    <name evidence="2" type="ORF">IAA69_06830</name>
</gene>
<feature type="transmembrane region" description="Helical" evidence="1">
    <location>
        <begin position="6"/>
        <end position="27"/>
    </location>
</feature>
<keyword evidence="1" id="KW-1133">Transmembrane helix</keyword>
<reference evidence="2" key="1">
    <citation type="submission" date="2020-10" db="EMBL/GenBank/DDBJ databases">
        <authorList>
            <person name="Gilroy R."/>
        </authorList>
    </citation>
    <scope>NUCLEOTIDE SEQUENCE</scope>
    <source>
        <strain evidence="2">ChiGjej1B1-2707</strain>
    </source>
</reference>
<name>A0A9D1A1L1_9ACTN</name>